<sequence>MMTEALAQQSIFSIVINLVFLLITWWALQTFRFDLFVKKPNSPQAKVLMILLTLSIGSLASNFFLDYYNWSIRLQYFF</sequence>
<dbReference type="EMBL" id="JAUSWM010000002">
    <property type="protein sequence ID" value="MDQ0482354.1"/>
    <property type="molecule type" value="Genomic_DNA"/>
</dbReference>
<dbReference type="GeneID" id="301325378"/>
<dbReference type="Pfam" id="PF06612">
    <property type="entry name" value="DUF1146"/>
    <property type="match status" value="1"/>
</dbReference>
<proteinExistence type="predicted"/>
<keyword evidence="1" id="KW-0472">Membrane</keyword>
<feature type="transmembrane region" description="Helical" evidence="1">
    <location>
        <begin position="6"/>
        <end position="28"/>
    </location>
</feature>
<name>A0ABU0JZ71_9BACL</name>
<accession>A0ABU0JZ71</accession>
<feature type="transmembrane region" description="Helical" evidence="1">
    <location>
        <begin position="48"/>
        <end position="68"/>
    </location>
</feature>
<keyword evidence="1" id="KW-1133">Transmembrane helix</keyword>
<gene>
    <name evidence="2" type="ORF">QO000_001323</name>
</gene>
<comment type="caution">
    <text evidence="2">The sequence shown here is derived from an EMBL/GenBank/DDBJ whole genome shotgun (WGS) entry which is preliminary data.</text>
</comment>
<evidence type="ECO:0000256" key="1">
    <source>
        <dbReference type="SAM" id="Phobius"/>
    </source>
</evidence>
<keyword evidence="1" id="KW-0812">Transmembrane</keyword>
<reference evidence="2" key="1">
    <citation type="submission" date="2023-07" db="EMBL/GenBank/DDBJ databases">
        <title>Genomic Encyclopedia of Type Strains, Phase IV (KMG-IV): sequencing the most valuable type-strain genomes for metagenomic binning, comparative biology and taxonomic classification.</title>
        <authorList>
            <person name="Goeker M."/>
        </authorList>
    </citation>
    <scope>NUCLEOTIDE SEQUENCE [LARGE SCALE GENOMIC DNA]</scope>
    <source>
        <strain evidence="2">JSM 076093</strain>
    </source>
</reference>
<dbReference type="Proteomes" id="UP001226720">
    <property type="component" value="Unassembled WGS sequence"/>
</dbReference>
<organism evidence="2 3">
    <name type="scientific">Guptibacillus hwajinpoensis</name>
    <dbReference type="NCBI Taxonomy" id="208199"/>
    <lineage>
        <taxon>Bacteria</taxon>
        <taxon>Bacillati</taxon>
        <taxon>Bacillota</taxon>
        <taxon>Bacilli</taxon>
        <taxon>Bacillales</taxon>
        <taxon>Guptibacillaceae</taxon>
        <taxon>Guptibacillus</taxon>
    </lineage>
</organism>
<keyword evidence="3" id="KW-1185">Reference proteome</keyword>
<evidence type="ECO:0000313" key="3">
    <source>
        <dbReference type="Proteomes" id="UP001226720"/>
    </source>
</evidence>
<protein>
    <submittedName>
        <fullName evidence="2">Integral membrane protein (TIGR02327 family)</fullName>
    </submittedName>
</protein>
<evidence type="ECO:0000313" key="2">
    <source>
        <dbReference type="EMBL" id="MDQ0482354.1"/>
    </source>
</evidence>
<dbReference type="NCBIfam" id="TIGR02327">
    <property type="entry name" value="int_mem_ywzB"/>
    <property type="match status" value="1"/>
</dbReference>
<dbReference type="InterPro" id="IPR009526">
    <property type="entry name" value="DUF1146"/>
</dbReference>
<dbReference type="RefSeq" id="WP_369810554.1">
    <property type="nucleotide sequence ID" value="NZ_JAQRMZ010000001.1"/>
</dbReference>